<organism evidence="2 3">
    <name type="scientific">Globodera pallida</name>
    <name type="common">Potato cyst nematode worm</name>
    <name type="synonym">Heterodera pallida</name>
    <dbReference type="NCBI Taxonomy" id="36090"/>
    <lineage>
        <taxon>Eukaryota</taxon>
        <taxon>Metazoa</taxon>
        <taxon>Ecdysozoa</taxon>
        <taxon>Nematoda</taxon>
        <taxon>Chromadorea</taxon>
        <taxon>Rhabditida</taxon>
        <taxon>Tylenchina</taxon>
        <taxon>Tylenchomorpha</taxon>
        <taxon>Tylenchoidea</taxon>
        <taxon>Heteroderidae</taxon>
        <taxon>Heteroderinae</taxon>
        <taxon>Globodera</taxon>
    </lineage>
</organism>
<protein>
    <submittedName>
        <fullName evidence="3">MOSC_N domain-containing protein</fullName>
    </submittedName>
</protein>
<dbReference type="Proteomes" id="UP000050741">
    <property type="component" value="Unassembled WGS sequence"/>
</dbReference>
<reference evidence="3" key="3">
    <citation type="submission" date="2016-06" db="UniProtKB">
        <authorList>
            <consortium name="WormBaseParasite"/>
        </authorList>
    </citation>
    <scope>IDENTIFICATION</scope>
</reference>
<keyword evidence="2" id="KW-1185">Reference proteome</keyword>
<reference evidence="2" key="1">
    <citation type="submission" date="2013-12" db="EMBL/GenBank/DDBJ databases">
        <authorList>
            <person name="Aslett M."/>
        </authorList>
    </citation>
    <scope>NUCLEOTIDE SEQUENCE [LARGE SCALE GENOMIC DNA]</scope>
    <source>
        <strain evidence="2">Lindley</strain>
    </source>
</reference>
<feature type="domain" description="Molybdenum cofactor sulfurase middle" evidence="1">
    <location>
        <begin position="39"/>
        <end position="99"/>
    </location>
</feature>
<name>A0A183CPW3_GLOPA</name>
<dbReference type="SUPFAM" id="SSF141673">
    <property type="entry name" value="MOSC N-terminal domain-like"/>
    <property type="match status" value="1"/>
</dbReference>
<evidence type="ECO:0000313" key="2">
    <source>
        <dbReference type="Proteomes" id="UP000050741"/>
    </source>
</evidence>
<dbReference type="Pfam" id="PF03476">
    <property type="entry name" value="MOSC_N"/>
    <property type="match status" value="1"/>
</dbReference>
<dbReference type="WBParaSite" id="GPLIN_001492100">
    <property type="protein sequence ID" value="GPLIN_001492100"/>
    <property type="gene ID" value="GPLIN_001492100"/>
</dbReference>
<reference evidence="2" key="2">
    <citation type="submission" date="2014-05" db="EMBL/GenBank/DDBJ databases">
        <title>The genome and life-stage specific transcriptomes of Globodera pallida elucidate key aspects of plant parasitism by a cyst nematode.</title>
        <authorList>
            <person name="Cotton J.A."/>
            <person name="Lilley C.J."/>
            <person name="Jones L.M."/>
            <person name="Kikuchi T."/>
            <person name="Reid A.J."/>
            <person name="Thorpe P."/>
            <person name="Tsai I.J."/>
            <person name="Beasley H."/>
            <person name="Blok V."/>
            <person name="Cock P.J.A."/>
            <person name="Van den Akker S.E."/>
            <person name="Holroyd N."/>
            <person name="Hunt M."/>
            <person name="Mantelin S."/>
            <person name="Naghra H."/>
            <person name="Pain A."/>
            <person name="Palomares-Rius J.E."/>
            <person name="Zarowiecki M."/>
            <person name="Berriman M."/>
            <person name="Jones J.T."/>
            <person name="Urwin P.E."/>
        </authorList>
    </citation>
    <scope>NUCLEOTIDE SEQUENCE [LARGE SCALE GENOMIC DNA]</scope>
    <source>
        <strain evidence="2">Lindley</strain>
    </source>
</reference>
<evidence type="ECO:0000259" key="1">
    <source>
        <dbReference type="Pfam" id="PF03476"/>
    </source>
</evidence>
<dbReference type="AlphaFoldDB" id="A0A183CPW3"/>
<accession>A0A183CPW3</accession>
<proteinExistence type="predicted"/>
<dbReference type="InterPro" id="IPR005303">
    <property type="entry name" value="MOCOS_middle"/>
</dbReference>
<sequence length="106" mass="11543">MLACCFHGQTFTSTASASSTGTGINFEGQQQRLYPSGLGRLSHLFVYPIKSCAAMAKKSWPLCPTFGSLLFDRHWMIVSCGGDSVTQKRCSALCSIVPEENECLEN</sequence>
<evidence type="ECO:0000313" key="3">
    <source>
        <dbReference type="WBParaSite" id="GPLIN_001492100"/>
    </source>
</evidence>